<evidence type="ECO:0000313" key="5">
    <source>
        <dbReference type="Proteomes" id="UP000051298"/>
    </source>
</evidence>
<dbReference type="SUPFAM" id="SSF47090">
    <property type="entry name" value="PGBD-like"/>
    <property type="match status" value="1"/>
</dbReference>
<dbReference type="InterPro" id="IPR002477">
    <property type="entry name" value="Peptidoglycan-bd-like"/>
</dbReference>
<dbReference type="Pfam" id="PF01471">
    <property type="entry name" value="PG_binding_1"/>
    <property type="match status" value="1"/>
</dbReference>
<dbReference type="EMBL" id="CYRX01000025">
    <property type="protein sequence ID" value="CUH60225.1"/>
    <property type="molecule type" value="Genomic_DNA"/>
</dbReference>
<dbReference type="InterPro" id="IPR007921">
    <property type="entry name" value="CHAP_dom"/>
</dbReference>
<protein>
    <submittedName>
        <fullName evidence="4">Uncharacterized protein</fullName>
    </submittedName>
</protein>
<dbReference type="InterPro" id="IPR036366">
    <property type="entry name" value="PGBDSf"/>
</dbReference>
<keyword evidence="1" id="KW-0812">Transmembrane</keyword>
<dbReference type="RefSeq" id="WP_058123248.1">
    <property type="nucleotide sequence ID" value="NZ_CYRX01000025.1"/>
</dbReference>
<evidence type="ECO:0000313" key="4">
    <source>
        <dbReference type="EMBL" id="CUH60225.1"/>
    </source>
</evidence>
<name>A0A0P1FF20_9RHOB</name>
<feature type="domain" description="Peptidoglycan binding-like" evidence="2">
    <location>
        <begin position="153"/>
        <end position="191"/>
    </location>
</feature>
<dbReference type="NCBIfam" id="TIGR02594">
    <property type="entry name" value="TIGR02594 family protein"/>
    <property type="match status" value="1"/>
</dbReference>
<dbReference type="AlphaFoldDB" id="A0A0P1FF20"/>
<feature type="domain" description="Peptidase C51" evidence="3">
    <location>
        <begin position="40"/>
        <end position="119"/>
    </location>
</feature>
<evidence type="ECO:0000256" key="1">
    <source>
        <dbReference type="SAM" id="Phobius"/>
    </source>
</evidence>
<dbReference type="SUPFAM" id="SSF54001">
    <property type="entry name" value="Cysteine proteinases"/>
    <property type="match status" value="1"/>
</dbReference>
<dbReference type="InterPro" id="IPR036365">
    <property type="entry name" value="PGBD-like_sf"/>
</dbReference>
<dbReference type="InterPro" id="IPR038765">
    <property type="entry name" value="Papain-like_cys_pep_sf"/>
</dbReference>
<feature type="transmembrane region" description="Helical" evidence="1">
    <location>
        <begin position="274"/>
        <end position="296"/>
    </location>
</feature>
<dbReference type="Gene3D" id="3.90.1720.10">
    <property type="entry name" value="endopeptidase domain like (from Nostoc punctiforme)"/>
    <property type="match status" value="1"/>
</dbReference>
<dbReference type="Gene3D" id="1.10.101.10">
    <property type="entry name" value="PGBD-like superfamily/PGBD"/>
    <property type="match status" value="1"/>
</dbReference>
<keyword evidence="1" id="KW-0472">Membrane</keyword>
<evidence type="ECO:0000259" key="2">
    <source>
        <dbReference type="Pfam" id="PF01471"/>
    </source>
</evidence>
<sequence>MTPFQIAQSYIGTTEGPDAANNPTILGMYATVGHDWVEHDAVAWCAAFVGHCIEQAGLRSTRKLNARSYLDWGVPVELSEAQEGDIVVFSRGDPSGWQGHVAFFVRPVGDASIAVLGGNQGDAVNVKRYATSRLLGIRRAGNVAPSATMSVYGVQTRLRALGYHEVGEADGLLGPRTRAAILAFRDDNALPLIPIIDGTLSDALQNAQPRAVSKERQTGVPVNSRIIAASNAQIGLGLCGAVGSMGSQIAPALSEAENARDVTSRVFVALGLDAWLPAALPWVGAAVFIGLILYAVKARSARIQDHRTGRTL</sequence>
<reference evidence="4 5" key="1">
    <citation type="submission" date="2015-09" db="EMBL/GenBank/DDBJ databases">
        <authorList>
            <consortium name="Swine Surveillance"/>
        </authorList>
    </citation>
    <scope>NUCLEOTIDE SEQUENCE [LARGE SCALE GENOMIC DNA]</scope>
    <source>
        <strain evidence="4 5">CECT 5294</strain>
    </source>
</reference>
<proteinExistence type="predicted"/>
<keyword evidence="1" id="KW-1133">Transmembrane helix</keyword>
<gene>
    <name evidence="4" type="ORF">THS5294_01514</name>
</gene>
<dbReference type="Pfam" id="PF05257">
    <property type="entry name" value="CHAP"/>
    <property type="match status" value="1"/>
</dbReference>
<dbReference type="Proteomes" id="UP000051298">
    <property type="component" value="Unassembled WGS sequence"/>
</dbReference>
<evidence type="ECO:0000259" key="3">
    <source>
        <dbReference type="Pfam" id="PF05257"/>
    </source>
</evidence>
<organism evidence="4 5">
    <name type="scientific">Thalassobacter stenotrophicus</name>
    <dbReference type="NCBI Taxonomy" id="266809"/>
    <lineage>
        <taxon>Bacteria</taxon>
        <taxon>Pseudomonadati</taxon>
        <taxon>Pseudomonadota</taxon>
        <taxon>Alphaproteobacteria</taxon>
        <taxon>Rhodobacterales</taxon>
        <taxon>Roseobacteraceae</taxon>
        <taxon>Thalassobacter</taxon>
    </lineage>
</organism>
<accession>A0A0P1FF20</accession>
<dbReference type="InterPro" id="IPR013423">
    <property type="entry name" value="CHP02594"/>
</dbReference>